<dbReference type="RefSeq" id="WP_346058640.1">
    <property type="nucleotide sequence ID" value="NZ_BAAAOP010000012.1"/>
</dbReference>
<evidence type="ECO:0000313" key="4">
    <source>
        <dbReference type="Proteomes" id="UP001501084"/>
    </source>
</evidence>
<feature type="transmembrane region" description="Helical" evidence="1">
    <location>
        <begin position="178"/>
        <end position="195"/>
    </location>
</feature>
<proteinExistence type="predicted"/>
<evidence type="ECO:0000259" key="2">
    <source>
        <dbReference type="Pfam" id="PF02517"/>
    </source>
</evidence>
<dbReference type="InterPro" id="IPR003675">
    <property type="entry name" value="Rce1/LyrA-like_dom"/>
</dbReference>
<feature type="transmembrane region" description="Helical" evidence="1">
    <location>
        <begin position="240"/>
        <end position="262"/>
    </location>
</feature>
<dbReference type="EMBL" id="BAAAOP010000012">
    <property type="protein sequence ID" value="GAA2190405.1"/>
    <property type="molecule type" value="Genomic_DNA"/>
</dbReference>
<keyword evidence="1" id="KW-1133">Transmembrane helix</keyword>
<dbReference type="Proteomes" id="UP001501084">
    <property type="component" value="Unassembled WGS sequence"/>
</dbReference>
<accession>A0ABN3B8W2</accession>
<sequence length="278" mass="29677">MSASVRVPRTFWVGLIAVVIYLLFAAGLGNLMDVIIPTSDPTAELAASHFIPLTIAIVLALMFVRWSGWSAEVWSSRSTLRDTPRRWWLVAIPVLMLLLPLSQLPGAPWGERGVGGIFIVLAATLMVGFGEELVIRGILFASIRANHGELVTLLGTSLIFGAAHIAGSLIAGVDPLSIVFQVGALAMNGSLYYWVRRVSGGLWLGILIHALTDFSLYISSGDGSASEALQSSNTFAPVDIFPGVVQWLLIILSIAGVVSAALEDRRTRRARVSGASGQ</sequence>
<gene>
    <name evidence="3" type="ORF">GCM10009786_27570</name>
</gene>
<keyword evidence="1" id="KW-0812">Transmembrane</keyword>
<evidence type="ECO:0000256" key="1">
    <source>
        <dbReference type="SAM" id="Phobius"/>
    </source>
</evidence>
<protein>
    <recommendedName>
        <fullName evidence="2">CAAX prenyl protease 2/Lysostaphin resistance protein A-like domain-containing protein</fullName>
    </recommendedName>
</protein>
<comment type="caution">
    <text evidence="3">The sequence shown here is derived from an EMBL/GenBank/DDBJ whole genome shotgun (WGS) entry which is preliminary data.</text>
</comment>
<feature type="transmembrane region" description="Helical" evidence="1">
    <location>
        <begin position="87"/>
        <end position="104"/>
    </location>
</feature>
<reference evidence="3 4" key="1">
    <citation type="journal article" date="2019" name="Int. J. Syst. Evol. Microbiol.">
        <title>The Global Catalogue of Microorganisms (GCM) 10K type strain sequencing project: providing services to taxonomists for standard genome sequencing and annotation.</title>
        <authorList>
            <consortium name="The Broad Institute Genomics Platform"/>
            <consortium name="The Broad Institute Genome Sequencing Center for Infectious Disease"/>
            <person name="Wu L."/>
            <person name="Ma J."/>
        </authorList>
    </citation>
    <scope>NUCLEOTIDE SEQUENCE [LARGE SCALE GENOMIC DNA]</scope>
    <source>
        <strain evidence="3 4">JCM 14919</strain>
    </source>
</reference>
<feature type="transmembrane region" description="Helical" evidence="1">
    <location>
        <begin position="151"/>
        <end position="172"/>
    </location>
</feature>
<keyword evidence="4" id="KW-1185">Reference proteome</keyword>
<feature type="transmembrane region" description="Helical" evidence="1">
    <location>
        <begin position="49"/>
        <end position="66"/>
    </location>
</feature>
<name>A0ABN3B8W2_9MICO</name>
<dbReference type="Pfam" id="PF02517">
    <property type="entry name" value="Rce1-like"/>
    <property type="match status" value="1"/>
</dbReference>
<evidence type="ECO:0000313" key="3">
    <source>
        <dbReference type="EMBL" id="GAA2190405.1"/>
    </source>
</evidence>
<feature type="transmembrane region" description="Helical" evidence="1">
    <location>
        <begin position="116"/>
        <end position="139"/>
    </location>
</feature>
<feature type="transmembrane region" description="Helical" evidence="1">
    <location>
        <begin position="202"/>
        <end position="220"/>
    </location>
</feature>
<feature type="transmembrane region" description="Helical" evidence="1">
    <location>
        <begin position="12"/>
        <end position="29"/>
    </location>
</feature>
<organism evidence="3 4">
    <name type="scientific">Leucobacter alluvii</name>
    <dbReference type="NCBI Taxonomy" id="340321"/>
    <lineage>
        <taxon>Bacteria</taxon>
        <taxon>Bacillati</taxon>
        <taxon>Actinomycetota</taxon>
        <taxon>Actinomycetes</taxon>
        <taxon>Micrococcales</taxon>
        <taxon>Microbacteriaceae</taxon>
        <taxon>Leucobacter</taxon>
    </lineage>
</organism>
<feature type="domain" description="CAAX prenyl protease 2/Lysostaphin resistance protein A-like" evidence="2">
    <location>
        <begin position="117"/>
        <end position="214"/>
    </location>
</feature>
<keyword evidence="1" id="KW-0472">Membrane</keyword>